<evidence type="ECO:0000256" key="1">
    <source>
        <dbReference type="SAM" id="MobiDB-lite"/>
    </source>
</evidence>
<dbReference type="Proteomes" id="UP000193920">
    <property type="component" value="Unassembled WGS sequence"/>
</dbReference>
<dbReference type="EMBL" id="MCOG01000905">
    <property type="protein sequence ID" value="ORX91095.1"/>
    <property type="molecule type" value="Genomic_DNA"/>
</dbReference>
<feature type="compositionally biased region" description="Low complexity" evidence="1">
    <location>
        <begin position="9"/>
        <end position="19"/>
    </location>
</feature>
<name>A0A1Y1XZK4_9FUNG</name>
<proteinExistence type="predicted"/>
<sequence>MESGTTTQSVTETSEISENSESKRTSKYNGINNDTTLKDPSNSNLVNRESNDEIPTLTNNKDTDITENDIDTMNSMEKLQYIENSYDRFMSNTLPSVEYNNKEEYTNQNSNVKITEDLNEYSLQDESSLFDDALKIKILIFGTRDSWYIQYEDGKESWNNIPTFLQWRLEIQRKIYPNIPVTWLSMSNDGWCWFVRFADEDVTISGRKEWVIRRNMIINNNYDNKNHMKSYSIQRNGYYTWSNGLSSFLQDNLIHRNKNIKNIVLCSGTKKSYFLQYNNYHSAFQPYLNPFTVRFTTSTVSVHIKTDTNVRDLVRGVRNKSISFNQLPELRVIQDPRDGRWWAIDNYWLWVLKEAGIRRVTVKIFPWTKEFLRGVRGKWDVTVLNEDYKPYDY</sequence>
<protein>
    <submittedName>
        <fullName evidence="2">Uncharacterized protein</fullName>
    </submittedName>
</protein>
<feature type="compositionally biased region" description="Polar residues" evidence="1">
    <location>
        <begin position="27"/>
        <end position="48"/>
    </location>
</feature>
<gene>
    <name evidence="2" type="ORF">LY90DRAFT_709953</name>
</gene>
<reference evidence="2 3" key="1">
    <citation type="submission" date="2016-08" db="EMBL/GenBank/DDBJ databases">
        <title>A Parts List for Fungal Cellulosomes Revealed by Comparative Genomics.</title>
        <authorList>
            <consortium name="DOE Joint Genome Institute"/>
            <person name="Haitjema C.H."/>
            <person name="Gilmore S.P."/>
            <person name="Henske J.K."/>
            <person name="Solomon K.V."/>
            <person name="De Groot R."/>
            <person name="Kuo A."/>
            <person name="Mondo S.J."/>
            <person name="Salamov A.A."/>
            <person name="Labutti K."/>
            <person name="Zhao Z."/>
            <person name="Chiniquy J."/>
            <person name="Barry K."/>
            <person name="Brewer H.M."/>
            <person name="Purvine S.O."/>
            <person name="Wright A.T."/>
            <person name="Boxma B."/>
            <person name="Van Alen T."/>
            <person name="Hackstein J.H."/>
            <person name="Baker S.E."/>
            <person name="Grigoriev I.V."/>
            <person name="O'Malley M.A."/>
        </authorList>
    </citation>
    <scope>NUCLEOTIDE SEQUENCE [LARGE SCALE GENOMIC DNA]</scope>
    <source>
        <strain evidence="2 3">G1</strain>
    </source>
</reference>
<keyword evidence="3" id="KW-1185">Reference proteome</keyword>
<organism evidence="2 3">
    <name type="scientific">Neocallimastix californiae</name>
    <dbReference type="NCBI Taxonomy" id="1754190"/>
    <lineage>
        <taxon>Eukaryota</taxon>
        <taxon>Fungi</taxon>
        <taxon>Fungi incertae sedis</taxon>
        <taxon>Chytridiomycota</taxon>
        <taxon>Chytridiomycota incertae sedis</taxon>
        <taxon>Neocallimastigomycetes</taxon>
        <taxon>Neocallimastigales</taxon>
        <taxon>Neocallimastigaceae</taxon>
        <taxon>Neocallimastix</taxon>
    </lineage>
</organism>
<evidence type="ECO:0000313" key="2">
    <source>
        <dbReference type="EMBL" id="ORX91095.1"/>
    </source>
</evidence>
<dbReference type="AlphaFoldDB" id="A0A1Y1XZK4"/>
<feature type="region of interest" description="Disordered" evidence="1">
    <location>
        <begin position="1"/>
        <end position="67"/>
    </location>
</feature>
<comment type="caution">
    <text evidence="2">The sequence shown here is derived from an EMBL/GenBank/DDBJ whole genome shotgun (WGS) entry which is preliminary data.</text>
</comment>
<accession>A0A1Y1XZK4</accession>
<evidence type="ECO:0000313" key="3">
    <source>
        <dbReference type="Proteomes" id="UP000193920"/>
    </source>
</evidence>